<feature type="domain" description="Beta/gamma crystallin 'Greek key'" evidence="5">
    <location>
        <begin position="95"/>
        <end position="136"/>
    </location>
</feature>
<dbReference type="SUPFAM" id="SSF49695">
    <property type="entry name" value="gamma-Crystallin-like"/>
    <property type="match status" value="1"/>
</dbReference>
<comment type="subunit">
    <text evidence="3">Monomer.</text>
</comment>
<evidence type="ECO:0000256" key="1">
    <source>
        <dbReference type="ARBA" id="ARBA00003689"/>
    </source>
</evidence>
<dbReference type="GO" id="GO:0005212">
    <property type="term" value="F:structural constituent of eye lens"/>
    <property type="evidence" value="ECO:0007669"/>
    <property type="project" value="TreeGrafter"/>
</dbReference>
<dbReference type="PANTHER" id="PTHR11818">
    <property type="entry name" value="BETA/GAMMA CRYSTALLIN"/>
    <property type="match status" value="1"/>
</dbReference>
<organism evidence="6 7">
    <name type="scientific">Astatotilapia calliptera</name>
    <name type="common">Eastern happy</name>
    <name type="synonym">Chromis callipterus</name>
    <dbReference type="NCBI Taxonomy" id="8154"/>
    <lineage>
        <taxon>Eukaryota</taxon>
        <taxon>Metazoa</taxon>
        <taxon>Chordata</taxon>
        <taxon>Craniata</taxon>
        <taxon>Vertebrata</taxon>
        <taxon>Euteleostomi</taxon>
        <taxon>Actinopterygii</taxon>
        <taxon>Neopterygii</taxon>
        <taxon>Teleostei</taxon>
        <taxon>Neoteleostei</taxon>
        <taxon>Acanthomorphata</taxon>
        <taxon>Ovalentaria</taxon>
        <taxon>Cichlomorphae</taxon>
        <taxon>Cichliformes</taxon>
        <taxon>Cichlidae</taxon>
        <taxon>African cichlids</taxon>
        <taxon>Pseudocrenilabrinae</taxon>
        <taxon>Haplochromini</taxon>
        <taxon>Astatotilapia</taxon>
    </lineage>
</organism>
<evidence type="ECO:0000259" key="5">
    <source>
        <dbReference type="PROSITE" id="PS50915"/>
    </source>
</evidence>
<dbReference type="Pfam" id="PF00030">
    <property type="entry name" value="Crystall"/>
    <property type="match status" value="2"/>
</dbReference>
<evidence type="ECO:0000256" key="3">
    <source>
        <dbReference type="ARBA" id="ARBA00011245"/>
    </source>
</evidence>
<feature type="domain" description="Beta/gamma crystallin 'Greek key'" evidence="5">
    <location>
        <begin position="6"/>
        <end position="46"/>
    </location>
</feature>
<evidence type="ECO:0000313" key="7">
    <source>
        <dbReference type="Proteomes" id="UP000265100"/>
    </source>
</evidence>
<dbReference type="GeneTree" id="ENSGT00940000165403"/>
<dbReference type="Proteomes" id="UP000265100">
    <property type="component" value="Chromosome 18"/>
</dbReference>
<protein>
    <recommendedName>
        <fullName evidence="5">Beta/gamma crystallin 'Greek key' domain-containing protein</fullName>
    </recommendedName>
</protein>
<evidence type="ECO:0000256" key="4">
    <source>
        <dbReference type="ARBA" id="ARBA00022737"/>
    </source>
</evidence>
<feature type="domain" description="Beta/gamma crystallin 'Greek key'" evidence="5">
    <location>
        <begin position="47"/>
        <end position="89"/>
    </location>
</feature>
<dbReference type="PRINTS" id="PR01367">
    <property type="entry name" value="BGCRYSTALLIN"/>
</dbReference>
<dbReference type="PROSITE" id="PS50915">
    <property type="entry name" value="CRYSTALLIN_BETA_GAMMA"/>
    <property type="match status" value="3"/>
</dbReference>
<dbReference type="InterPro" id="IPR001064">
    <property type="entry name" value="Beta/gamma_crystallin"/>
</dbReference>
<dbReference type="InterPro" id="IPR011024">
    <property type="entry name" value="G_crystallin-like"/>
</dbReference>
<reference evidence="7" key="2">
    <citation type="submission" date="2023-03" db="EMBL/GenBank/DDBJ databases">
        <authorList>
            <consortium name="Wellcome Sanger Institute Data Sharing"/>
        </authorList>
    </citation>
    <scope>NUCLEOTIDE SEQUENCE [LARGE SCALE GENOMIC DNA]</scope>
</reference>
<comment type="function">
    <text evidence="1">Crystallins are the dominant structural components of the vertebrate eye lens.</text>
</comment>
<reference evidence="6" key="4">
    <citation type="submission" date="2025-09" db="UniProtKB">
        <authorList>
            <consortium name="Ensembl"/>
        </authorList>
    </citation>
    <scope>IDENTIFICATION</scope>
</reference>
<proteinExistence type="inferred from homology"/>
<sequence length="217" mass="25099">MSQYSGKIVFYEGKCFTGRKLEICSDCDNFQDRGFMNRVNSVRVESGAFVCFDHPDFKGQQYILEHGEYPEFQRWNAHNDHMGSCKPIRMHGEHYRMELFEGDNFSGQCVELCDDCPFLQARGLTKNCINSIKVYGDGAYVSLRPFIVFDLTERRAHKTCPKTFPSLSLSNELNLCETGHFRLTCYKVISHNIFSHLSFVVLNKADSSINRCKHKYI</sequence>
<dbReference type="Ensembl" id="ENSACLT00000047796.1">
    <property type="protein sequence ID" value="ENSACLP00000072387.1"/>
    <property type="gene ID" value="ENSACLG00000008656.2"/>
</dbReference>
<reference evidence="6 7" key="1">
    <citation type="submission" date="2018-05" db="EMBL/GenBank/DDBJ databases">
        <authorList>
            <person name="Datahose"/>
        </authorList>
    </citation>
    <scope>NUCLEOTIDE SEQUENCE</scope>
</reference>
<evidence type="ECO:0000256" key="2">
    <source>
        <dbReference type="ARBA" id="ARBA00009646"/>
    </source>
</evidence>
<dbReference type="InterPro" id="IPR050252">
    <property type="entry name" value="Beta/Gamma-Crystallin"/>
</dbReference>
<dbReference type="SMART" id="SM00247">
    <property type="entry name" value="XTALbg"/>
    <property type="match status" value="2"/>
</dbReference>
<dbReference type="FunFam" id="2.60.20.10:FF:000007">
    <property type="entry name" value="Crystallin gamma N"/>
    <property type="match status" value="1"/>
</dbReference>
<reference evidence="6" key="3">
    <citation type="submission" date="2025-08" db="UniProtKB">
        <authorList>
            <consortium name="Ensembl"/>
        </authorList>
    </citation>
    <scope>IDENTIFICATION</scope>
</reference>
<dbReference type="PANTHER" id="PTHR11818:SF22">
    <property type="entry name" value="GAMMA-CRYSTALLIN N"/>
    <property type="match status" value="1"/>
</dbReference>
<keyword evidence="4" id="KW-0677">Repeat</keyword>
<keyword evidence="7" id="KW-1185">Reference proteome</keyword>
<dbReference type="Gene3D" id="2.60.20.10">
    <property type="entry name" value="Crystallins"/>
    <property type="match status" value="2"/>
</dbReference>
<accession>A0AAX7UUC8</accession>
<dbReference type="GO" id="GO:0002088">
    <property type="term" value="P:lens development in camera-type eye"/>
    <property type="evidence" value="ECO:0007669"/>
    <property type="project" value="TreeGrafter"/>
</dbReference>
<dbReference type="GO" id="GO:0007601">
    <property type="term" value="P:visual perception"/>
    <property type="evidence" value="ECO:0007669"/>
    <property type="project" value="TreeGrafter"/>
</dbReference>
<comment type="similarity">
    <text evidence="2">Belongs to the beta/gamma-crystallin family.</text>
</comment>
<name>A0AAX7UUC8_ASTCA</name>
<evidence type="ECO:0000313" key="6">
    <source>
        <dbReference type="Ensembl" id="ENSACLP00000072387.1"/>
    </source>
</evidence>
<dbReference type="AlphaFoldDB" id="A0AAX7UUC8"/>